<keyword evidence="1" id="KW-0732">Signal</keyword>
<evidence type="ECO:0000256" key="1">
    <source>
        <dbReference type="SAM" id="SignalP"/>
    </source>
</evidence>
<dbReference type="Proteomes" id="UP000627781">
    <property type="component" value="Unassembled WGS sequence"/>
</dbReference>
<dbReference type="RefSeq" id="WP_143317901.1">
    <property type="nucleotide sequence ID" value="NZ_JACSRA010000011.1"/>
</dbReference>
<proteinExistence type="predicted"/>
<keyword evidence="3" id="KW-1185">Reference proteome</keyword>
<dbReference type="EMBL" id="JACSRA010000011">
    <property type="protein sequence ID" value="MBD7911459.1"/>
    <property type="molecule type" value="Genomic_DNA"/>
</dbReference>
<gene>
    <name evidence="2" type="ORF">H9661_08830</name>
</gene>
<evidence type="ECO:0000313" key="3">
    <source>
        <dbReference type="Proteomes" id="UP000627781"/>
    </source>
</evidence>
<accession>A0ABR8PTG8</accession>
<reference evidence="2 3" key="1">
    <citation type="submission" date="2020-08" db="EMBL/GenBank/DDBJ databases">
        <title>A Genomic Blueprint of the Chicken Gut Microbiome.</title>
        <authorList>
            <person name="Gilroy R."/>
            <person name="Ravi A."/>
            <person name="Getino M."/>
            <person name="Pursley I."/>
            <person name="Horton D.L."/>
            <person name="Alikhan N.-F."/>
            <person name="Baker D."/>
            <person name="Gharbi K."/>
            <person name="Hall N."/>
            <person name="Watson M."/>
            <person name="Adriaenssens E.M."/>
            <person name="Foster-Nyarko E."/>
            <person name="Jarju S."/>
            <person name="Secka A."/>
            <person name="Antonio M."/>
            <person name="Oren A."/>
            <person name="Chaudhuri R."/>
            <person name="La Ragione R.M."/>
            <person name="Hildebrand F."/>
            <person name="Pallen M.J."/>
        </authorList>
    </citation>
    <scope>NUCLEOTIDE SEQUENCE [LARGE SCALE GENOMIC DNA]</scope>
    <source>
        <strain evidence="2 3">Sa3CVN1</strain>
    </source>
</reference>
<feature type="chain" id="PRO_5045046874" evidence="1">
    <location>
        <begin position="28"/>
        <end position="166"/>
    </location>
</feature>
<comment type="caution">
    <text evidence="2">The sequence shown here is derived from an EMBL/GenBank/DDBJ whole genome shotgun (WGS) entry which is preliminary data.</text>
</comment>
<name>A0ABR8PTG8_9CLOT</name>
<feature type="signal peptide" evidence="1">
    <location>
        <begin position="1"/>
        <end position="27"/>
    </location>
</feature>
<protein>
    <submittedName>
        <fullName evidence="2">Uncharacterized protein</fullName>
    </submittedName>
</protein>
<evidence type="ECO:0000313" key="2">
    <source>
        <dbReference type="EMBL" id="MBD7911459.1"/>
    </source>
</evidence>
<dbReference type="Gene3D" id="3.90.1720.10">
    <property type="entry name" value="endopeptidase domain like (from Nostoc punctiforme)"/>
    <property type="match status" value="1"/>
</dbReference>
<sequence>MKKLLRNFLVLTAFISIFTFLSVGTKASTSSYKNTIDSFKVTTNSKYQPHAGKTFCNIFAQDVMKKLGTPLPDGPCSTILSKLKGNATTHWRSVSAVTAQNRANNGDSTIGITSDHIVVIYPHGNTAKTVGDLWMSMSGYKCFNNTSIRYAWTSSALSNVKFYSWY</sequence>
<organism evidence="2 3">
    <name type="scientific">Clostridium cibarium</name>
    <dbReference type="NCBI Taxonomy" id="2762247"/>
    <lineage>
        <taxon>Bacteria</taxon>
        <taxon>Bacillati</taxon>
        <taxon>Bacillota</taxon>
        <taxon>Clostridia</taxon>
        <taxon>Eubacteriales</taxon>
        <taxon>Clostridiaceae</taxon>
        <taxon>Clostridium</taxon>
    </lineage>
</organism>